<accession>A0A914YNB7</accession>
<sequence>MPIGSFAWQRQMYEFSEGSKRSFLQWRFTVDEGPQTFRHSDFAIPVKPSRYKSFFEVGEYGSSKLFSKTGSLYHGPRLDYIRELLDSNDVKSFDTDALWFFSKDQTPQDSVPFDPSLSYP</sequence>
<proteinExistence type="predicted"/>
<evidence type="ECO:0000313" key="1">
    <source>
        <dbReference type="Proteomes" id="UP000887577"/>
    </source>
</evidence>
<organism evidence="1 2">
    <name type="scientific">Panagrolaimus superbus</name>
    <dbReference type="NCBI Taxonomy" id="310955"/>
    <lineage>
        <taxon>Eukaryota</taxon>
        <taxon>Metazoa</taxon>
        <taxon>Ecdysozoa</taxon>
        <taxon>Nematoda</taxon>
        <taxon>Chromadorea</taxon>
        <taxon>Rhabditida</taxon>
        <taxon>Tylenchina</taxon>
        <taxon>Panagrolaimomorpha</taxon>
        <taxon>Panagrolaimoidea</taxon>
        <taxon>Panagrolaimidae</taxon>
        <taxon>Panagrolaimus</taxon>
    </lineage>
</organism>
<dbReference type="AlphaFoldDB" id="A0A914YNB7"/>
<keyword evidence="1" id="KW-1185">Reference proteome</keyword>
<name>A0A914YNB7_9BILA</name>
<protein>
    <submittedName>
        <fullName evidence="2">Uncharacterized protein</fullName>
    </submittedName>
</protein>
<reference evidence="2" key="1">
    <citation type="submission" date="2022-11" db="UniProtKB">
        <authorList>
            <consortium name="WormBaseParasite"/>
        </authorList>
    </citation>
    <scope>IDENTIFICATION</scope>
</reference>
<dbReference type="Proteomes" id="UP000887577">
    <property type="component" value="Unplaced"/>
</dbReference>
<dbReference type="WBParaSite" id="PSU_v2.g21100.t1">
    <property type="protein sequence ID" value="PSU_v2.g21100.t1"/>
    <property type="gene ID" value="PSU_v2.g21100"/>
</dbReference>
<evidence type="ECO:0000313" key="2">
    <source>
        <dbReference type="WBParaSite" id="PSU_v2.g21100.t1"/>
    </source>
</evidence>